<proteinExistence type="predicted"/>
<evidence type="ECO:0000256" key="2">
    <source>
        <dbReference type="SAM" id="MobiDB-lite"/>
    </source>
</evidence>
<protein>
    <submittedName>
        <fullName evidence="3">Uncharacterized protein</fullName>
    </submittedName>
</protein>
<keyword evidence="1" id="KW-0175">Coiled coil</keyword>
<reference evidence="3 4" key="1">
    <citation type="journal article" date="2019" name="Emerg. Microbes Infect.">
        <title>Comprehensive subspecies identification of 175 nontuberculous mycobacteria species based on 7547 genomic profiles.</title>
        <authorList>
            <person name="Matsumoto Y."/>
            <person name="Kinjo T."/>
            <person name="Motooka D."/>
            <person name="Nabeya D."/>
            <person name="Jung N."/>
            <person name="Uechi K."/>
            <person name="Horii T."/>
            <person name="Iida T."/>
            <person name="Fujita J."/>
            <person name="Nakamura S."/>
        </authorList>
    </citation>
    <scope>NUCLEOTIDE SEQUENCE [LARGE SCALE GENOMIC DNA]</scope>
    <source>
        <strain evidence="3 4">JCM 18565</strain>
    </source>
</reference>
<feature type="compositionally biased region" description="Polar residues" evidence="2">
    <location>
        <begin position="94"/>
        <end position="103"/>
    </location>
</feature>
<dbReference type="RefSeq" id="WP_120795283.1">
    <property type="nucleotide sequence ID" value="NZ_BLKX01000005.1"/>
</dbReference>
<keyword evidence="4" id="KW-1185">Reference proteome</keyword>
<feature type="coiled-coil region" evidence="1">
    <location>
        <begin position="29"/>
        <end position="56"/>
    </location>
</feature>
<accession>A0ABQ1CFP3</accession>
<dbReference type="Proteomes" id="UP000465240">
    <property type="component" value="Unassembled WGS sequence"/>
</dbReference>
<name>A0ABQ1CFP3_9MYCO</name>
<feature type="region of interest" description="Disordered" evidence="2">
    <location>
        <begin position="61"/>
        <end position="103"/>
    </location>
</feature>
<comment type="caution">
    <text evidence="3">The sequence shown here is derived from an EMBL/GenBank/DDBJ whole genome shotgun (WGS) entry which is preliminary data.</text>
</comment>
<dbReference type="EMBL" id="BLKX01000005">
    <property type="protein sequence ID" value="GFG83303.1"/>
    <property type="molecule type" value="Genomic_DNA"/>
</dbReference>
<evidence type="ECO:0000313" key="3">
    <source>
        <dbReference type="EMBL" id="GFG83303.1"/>
    </source>
</evidence>
<evidence type="ECO:0000313" key="4">
    <source>
        <dbReference type="Proteomes" id="UP000465240"/>
    </source>
</evidence>
<sequence>MTDPTERARILAALAEQQAQQRQHHVTELADLYTRITELRAELKTAEQTYRAAYRRATGTGLLTGPQLRTLGLPPIDARRRPKTTGKPTPTTPAQQSQKLQHG</sequence>
<organism evidence="3 4">
    <name type="scientific">Mycobacterium paragordonae</name>
    <dbReference type="NCBI Taxonomy" id="1389713"/>
    <lineage>
        <taxon>Bacteria</taxon>
        <taxon>Bacillati</taxon>
        <taxon>Actinomycetota</taxon>
        <taxon>Actinomycetes</taxon>
        <taxon>Mycobacteriales</taxon>
        <taxon>Mycobacteriaceae</taxon>
        <taxon>Mycobacterium</taxon>
    </lineage>
</organism>
<evidence type="ECO:0000256" key="1">
    <source>
        <dbReference type="SAM" id="Coils"/>
    </source>
</evidence>
<gene>
    <name evidence="3" type="ORF">MPRG_65790</name>
</gene>